<proteinExistence type="predicted"/>
<dbReference type="EMBL" id="JELX01001358">
    <property type="protein sequence ID" value="KYF59269.1"/>
    <property type="molecule type" value="Genomic_DNA"/>
</dbReference>
<dbReference type="PROSITE" id="PS51819">
    <property type="entry name" value="VOC"/>
    <property type="match status" value="1"/>
</dbReference>
<dbReference type="Proteomes" id="UP000075604">
    <property type="component" value="Unassembled WGS sequence"/>
</dbReference>
<keyword evidence="2" id="KW-0456">Lyase</keyword>
<dbReference type="SUPFAM" id="SSF54593">
    <property type="entry name" value="Glyoxalase/Bleomycin resistance protein/Dihydroxybiphenyl dioxygenase"/>
    <property type="match status" value="1"/>
</dbReference>
<dbReference type="GO" id="GO:0016829">
    <property type="term" value="F:lyase activity"/>
    <property type="evidence" value="ECO:0007669"/>
    <property type="project" value="UniProtKB-KW"/>
</dbReference>
<dbReference type="InterPro" id="IPR029068">
    <property type="entry name" value="Glyas_Bleomycin-R_OHBP_Dase"/>
</dbReference>
<evidence type="ECO:0000259" key="1">
    <source>
        <dbReference type="PROSITE" id="PS51819"/>
    </source>
</evidence>
<protein>
    <submittedName>
        <fullName evidence="2">Lyase</fullName>
    </submittedName>
</protein>
<evidence type="ECO:0000313" key="3">
    <source>
        <dbReference type="EMBL" id="KYG01185.1"/>
    </source>
</evidence>
<dbReference type="InterPro" id="IPR037523">
    <property type="entry name" value="VOC_core"/>
</dbReference>
<reference evidence="4 5" key="1">
    <citation type="submission" date="2014-02" db="EMBL/GenBank/DDBJ databases">
        <title>The small core and large imbalanced accessory genome model reveals a collaborative survival strategy of Sorangium cellulosum strains in nature.</title>
        <authorList>
            <person name="Han K."/>
            <person name="Peng R."/>
            <person name="Blom J."/>
            <person name="Li Y.-Z."/>
        </authorList>
    </citation>
    <scope>NUCLEOTIDE SEQUENCE [LARGE SCALE GENOMIC DNA]</scope>
    <source>
        <strain evidence="3 4">So0007-03</strain>
        <strain evidence="2 5">So0157-18</strain>
    </source>
</reference>
<sequence length="131" mass="14293">MKTGLGGVIVYVPDAVEAAAFYERAFGFERKFVSDGNDYCEMQGDVPLGFVREESLQKLLPEFVKNRPGARPAGFEILVTSKDVDAAFARAVQAGATPVAEPHDMPWGQRVSYVRDLNGVLVEICSPWSAP</sequence>
<dbReference type="PANTHER" id="PTHR34109">
    <property type="entry name" value="BNAUNNG04460D PROTEIN-RELATED"/>
    <property type="match status" value="1"/>
</dbReference>
<evidence type="ECO:0000313" key="5">
    <source>
        <dbReference type="Proteomes" id="UP000075604"/>
    </source>
</evidence>
<comment type="caution">
    <text evidence="2">The sequence shown here is derived from an EMBL/GenBank/DDBJ whole genome shotgun (WGS) entry which is preliminary data.</text>
</comment>
<gene>
    <name evidence="2" type="ORF">BE04_22490</name>
    <name evidence="3" type="ORF">BE21_06480</name>
</gene>
<evidence type="ECO:0000313" key="4">
    <source>
        <dbReference type="Proteomes" id="UP000075502"/>
    </source>
</evidence>
<dbReference type="AlphaFoldDB" id="A0A150PU96"/>
<evidence type="ECO:0000313" key="2">
    <source>
        <dbReference type="EMBL" id="KYF59269.1"/>
    </source>
</evidence>
<organism evidence="2 5">
    <name type="scientific">Sorangium cellulosum</name>
    <name type="common">Polyangium cellulosum</name>
    <dbReference type="NCBI Taxonomy" id="56"/>
    <lineage>
        <taxon>Bacteria</taxon>
        <taxon>Pseudomonadati</taxon>
        <taxon>Myxococcota</taxon>
        <taxon>Polyangia</taxon>
        <taxon>Polyangiales</taxon>
        <taxon>Polyangiaceae</taxon>
        <taxon>Sorangium</taxon>
    </lineage>
</organism>
<dbReference type="Gene3D" id="3.10.180.10">
    <property type="entry name" value="2,3-Dihydroxybiphenyl 1,2-Dioxygenase, domain 1"/>
    <property type="match status" value="1"/>
</dbReference>
<dbReference type="Pfam" id="PF00903">
    <property type="entry name" value="Glyoxalase"/>
    <property type="match status" value="1"/>
</dbReference>
<dbReference type="Proteomes" id="UP000075502">
    <property type="component" value="Unassembled WGS sequence"/>
</dbReference>
<accession>A0A150PU96</accession>
<feature type="domain" description="VOC" evidence="1">
    <location>
        <begin position="4"/>
        <end position="127"/>
    </location>
</feature>
<dbReference type="EMBL" id="JEME01003322">
    <property type="protein sequence ID" value="KYG01185.1"/>
    <property type="molecule type" value="Genomic_DNA"/>
</dbReference>
<name>A0A150PU96_SORCE</name>
<dbReference type="InterPro" id="IPR004360">
    <property type="entry name" value="Glyas_Fos-R_dOase_dom"/>
</dbReference>